<keyword evidence="9" id="KW-1185">Reference proteome</keyword>
<feature type="transmembrane region" description="Helical" evidence="6">
    <location>
        <begin position="261"/>
        <end position="284"/>
    </location>
</feature>
<dbReference type="Pfam" id="PF07690">
    <property type="entry name" value="MFS_1"/>
    <property type="match status" value="1"/>
</dbReference>
<dbReference type="PANTHER" id="PTHR23507">
    <property type="entry name" value="ZGC:174356"/>
    <property type="match status" value="1"/>
</dbReference>
<dbReference type="EMBL" id="LAFY01000336">
    <property type="protein sequence ID" value="KJY00064.1"/>
    <property type="molecule type" value="Genomic_DNA"/>
</dbReference>
<protein>
    <submittedName>
        <fullName evidence="8">Tetracycline-efflux transporter like protein</fullName>
    </submittedName>
</protein>
<evidence type="ECO:0000256" key="5">
    <source>
        <dbReference type="SAM" id="MobiDB-lite"/>
    </source>
</evidence>
<feature type="transmembrane region" description="Helical" evidence="6">
    <location>
        <begin position="417"/>
        <end position="434"/>
    </location>
</feature>
<dbReference type="OrthoDB" id="3026777at2759"/>
<dbReference type="PROSITE" id="PS50850">
    <property type="entry name" value="MFS"/>
    <property type="match status" value="1"/>
</dbReference>
<feature type="domain" description="Major facilitator superfamily (MFS) profile" evidence="7">
    <location>
        <begin position="101"/>
        <end position="573"/>
    </location>
</feature>
<feature type="region of interest" description="Disordered" evidence="5">
    <location>
        <begin position="1"/>
        <end position="46"/>
    </location>
</feature>
<dbReference type="PANTHER" id="PTHR23507:SF40">
    <property type="entry name" value="TETRACYCLINE-EFFLUX TRANSPORTER"/>
    <property type="match status" value="1"/>
</dbReference>
<evidence type="ECO:0000259" key="7">
    <source>
        <dbReference type="PROSITE" id="PS50850"/>
    </source>
</evidence>
<evidence type="ECO:0000256" key="4">
    <source>
        <dbReference type="ARBA" id="ARBA00023136"/>
    </source>
</evidence>
<dbReference type="InterPro" id="IPR011701">
    <property type="entry name" value="MFS"/>
</dbReference>
<feature type="transmembrane region" description="Helical" evidence="6">
    <location>
        <begin position="222"/>
        <end position="249"/>
    </location>
</feature>
<dbReference type="InterPro" id="IPR036259">
    <property type="entry name" value="MFS_trans_sf"/>
</dbReference>
<feature type="transmembrane region" description="Helical" evidence="6">
    <location>
        <begin position="483"/>
        <end position="504"/>
    </location>
</feature>
<keyword evidence="3 6" id="KW-1133">Transmembrane helix</keyword>
<evidence type="ECO:0000256" key="1">
    <source>
        <dbReference type="ARBA" id="ARBA00004141"/>
    </source>
</evidence>
<sequence length="606" mass="65300">MDTEAVFTAEESLRGPAVTRARQQEHGERLLASATQGGLTGDVSDASANERAPLLATSRGHSYDAIKSPPNGPTREPSYNEFAGLPWYKRPSLFWMVGPFFVLAFAFGGIIAPKINLIMDLVCRQYISDQMSLNPNLALLPVDFRGGTNNQCRIPEVSSRASILTLWASVISGILSAIASPKLGALSDRYGRRIVLVITSCGTIAGEIIFIFAAIYPETFPIPLILVSYALDGLTGSFILAMSISHAYATDCTPPASRNVAFGYFHGALFTALAIGPIFAGYIVKLTGSIVSIFYMLTSVHVAFVFFLLFIIPESLSEGRQKQARDLHAAHVAQQGEQGDWINRIRSLNVLAPLKTLYPTGPGTSPALRRNLFFLAAVDTVCFGVAMGSMTVIVIYVKQQFGWETFESARFMTAVNSSRVVCLLIILPLVTRMVRGKPLSHEDAEKVKNTGCDNFDLIIMRLAIFLDMVGYIGYSLSSNGGPFTLSGVIAAFGGIGSPTLQAALTKHVPVERTGQLLGAMSLLHCLARVVAPAVFNAIFSATAKGFPQAVFVCLAATFGLAWMGSWMIRPGVFWDADKADEPDASATEGDGQANKKRGLTEFFFGG</sequence>
<dbReference type="PROSITE" id="PS00216">
    <property type="entry name" value="SUGAR_TRANSPORT_1"/>
    <property type="match status" value="1"/>
</dbReference>
<dbReference type="InterPro" id="IPR005829">
    <property type="entry name" value="Sugar_transporter_CS"/>
</dbReference>
<evidence type="ECO:0000256" key="2">
    <source>
        <dbReference type="ARBA" id="ARBA00022692"/>
    </source>
</evidence>
<dbReference type="Gene3D" id="1.20.1250.20">
    <property type="entry name" value="MFS general substrate transporter like domains"/>
    <property type="match status" value="1"/>
</dbReference>
<proteinExistence type="predicted"/>
<evidence type="ECO:0000256" key="3">
    <source>
        <dbReference type="ARBA" id="ARBA00022989"/>
    </source>
</evidence>
<feature type="transmembrane region" description="Helical" evidence="6">
    <location>
        <begin position="93"/>
        <end position="112"/>
    </location>
</feature>
<evidence type="ECO:0000313" key="8">
    <source>
        <dbReference type="EMBL" id="KJY00064.1"/>
    </source>
</evidence>
<dbReference type="GO" id="GO:0016020">
    <property type="term" value="C:membrane"/>
    <property type="evidence" value="ECO:0007669"/>
    <property type="project" value="UniProtKB-SubCell"/>
</dbReference>
<feature type="transmembrane region" description="Helical" evidence="6">
    <location>
        <begin position="195"/>
        <end position="216"/>
    </location>
</feature>
<name>A0A0F4GS60_9PEZI</name>
<keyword evidence="4 6" id="KW-0472">Membrane</keyword>
<dbReference type="GO" id="GO:0022857">
    <property type="term" value="F:transmembrane transporter activity"/>
    <property type="evidence" value="ECO:0007669"/>
    <property type="project" value="InterPro"/>
</dbReference>
<comment type="subcellular location">
    <subcellularLocation>
        <location evidence="1">Membrane</location>
        <topology evidence="1">Multi-pass membrane protein</topology>
    </subcellularLocation>
</comment>
<feature type="transmembrane region" description="Helical" evidence="6">
    <location>
        <begin position="455"/>
        <end position="477"/>
    </location>
</feature>
<gene>
    <name evidence="8" type="ORF">TI39_contig344g00020</name>
</gene>
<feature type="transmembrane region" description="Helical" evidence="6">
    <location>
        <begin position="290"/>
        <end position="312"/>
    </location>
</feature>
<feature type="transmembrane region" description="Helical" evidence="6">
    <location>
        <begin position="163"/>
        <end position="183"/>
    </location>
</feature>
<reference evidence="8 9" key="1">
    <citation type="submission" date="2015-03" db="EMBL/GenBank/DDBJ databases">
        <title>RNA-seq based gene annotation and comparative genomics of four Zymoseptoria species reveal species-specific pathogenicity related genes and transposable element activity.</title>
        <authorList>
            <person name="Grandaubert J."/>
            <person name="Bhattacharyya A."/>
            <person name="Stukenbrock E.H."/>
        </authorList>
    </citation>
    <scope>NUCLEOTIDE SEQUENCE [LARGE SCALE GENOMIC DNA]</scope>
    <source>
        <strain evidence="8 9">Zb18110</strain>
    </source>
</reference>
<feature type="transmembrane region" description="Helical" evidence="6">
    <location>
        <begin position="372"/>
        <end position="397"/>
    </location>
</feature>
<comment type="caution">
    <text evidence="8">The sequence shown here is derived from an EMBL/GenBank/DDBJ whole genome shotgun (WGS) entry which is preliminary data.</text>
</comment>
<dbReference type="AlphaFoldDB" id="A0A0F4GS60"/>
<accession>A0A0F4GS60</accession>
<feature type="transmembrane region" description="Helical" evidence="6">
    <location>
        <begin position="516"/>
        <end position="539"/>
    </location>
</feature>
<evidence type="ECO:0000256" key="6">
    <source>
        <dbReference type="SAM" id="Phobius"/>
    </source>
</evidence>
<dbReference type="SUPFAM" id="SSF103473">
    <property type="entry name" value="MFS general substrate transporter"/>
    <property type="match status" value="1"/>
</dbReference>
<dbReference type="InterPro" id="IPR020846">
    <property type="entry name" value="MFS_dom"/>
</dbReference>
<keyword evidence="2 6" id="KW-0812">Transmembrane</keyword>
<organism evidence="8 9">
    <name type="scientific">Zymoseptoria brevis</name>
    <dbReference type="NCBI Taxonomy" id="1047168"/>
    <lineage>
        <taxon>Eukaryota</taxon>
        <taxon>Fungi</taxon>
        <taxon>Dikarya</taxon>
        <taxon>Ascomycota</taxon>
        <taxon>Pezizomycotina</taxon>
        <taxon>Dothideomycetes</taxon>
        <taxon>Dothideomycetidae</taxon>
        <taxon>Mycosphaerellales</taxon>
        <taxon>Mycosphaerellaceae</taxon>
        <taxon>Zymoseptoria</taxon>
    </lineage>
</organism>
<dbReference type="STRING" id="1047168.A0A0F4GS60"/>
<feature type="transmembrane region" description="Helical" evidence="6">
    <location>
        <begin position="545"/>
        <end position="568"/>
    </location>
</feature>
<evidence type="ECO:0000313" key="9">
    <source>
        <dbReference type="Proteomes" id="UP000033647"/>
    </source>
</evidence>
<dbReference type="Proteomes" id="UP000033647">
    <property type="component" value="Unassembled WGS sequence"/>
</dbReference>